<keyword evidence="2" id="KW-0521">NADP</keyword>
<evidence type="ECO:0000256" key="3">
    <source>
        <dbReference type="ARBA" id="ARBA00023002"/>
    </source>
</evidence>
<dbReference type="PANTHER" id="PTHR44229:SF4">
    <property type="entry name" value="15-HYDROXYPROSTAGLANDIN DEHYDROGENASE [NAD(+)]"/>
    <property type="match status" value="1"/>
</dbReference>
<proteinExistence type="inferred from homology"/>
<evidence type="ECO:0000256" key="2">
    <source>
        <dbReference type="ARBA" id="ARBA00022857"/>
    </source>
</evidence>
<dbReference type="InterPro" id="IPR002347">
    <property type="entry name" value="SDR_fam"/>
</dbReference>
<reference evidence="5 6" key="1">
    <citation type="journal article" date="2023" name="Plant Dis.">
        <title>First Report of Diplodia intermedia Causing Canker and Dieback Diseases on Apple Trees in Canada.</title>
        <authorList>
            <person name="Ellouze W."/>
            <person name="Ilyukhin E."/>
            <person name="Sulman M."/>
            <person name="Ali S."/>
        </authorList>
    </citation>
    <scope>NUCLEOTIDE SEQUENCE [LARGE SCALE GENOMIC DNA]</scope>
    <source>
        <strain evidence="5 6">M45-28</strain>
    </source>
</reference>
<dbReference type="InterPro" id="IPR036291">
    <property type="entry name" value="NAD(P)-bd_dom_sf"/>
</dbReference>
<dbReference type="PANTHER" id="PTHR44229">
    <property type="entry name" value="15-HYDROXYPROSTAGLANDIN DEHYDROGENASE [NAD(+)]"/>
    <property type="match status" value="1"/>
</dbReference>
<evidence type="ECO:0008006" key="7">
    <source>
        <dbReference type="Google" id="ProtNLM"/>
    </source>
</evidence>
<comment type="caution">
    <text evidence="5">The sequence shown here is derived from an EMBL/GenBank/DDBJ whole genome shotgun (WGS) entry which is preliminary data.</text>
</comment>
<name>A0ABR3TMS5_9PEZI</name>
<dbReference type="InterPro" id="IPR020904">
    <property type="entry name" value="Sc_DH/Rdtase_CS"/>
</dbReference>
<dbReference type="Pfam" id="PF00106">
    <property type="entry name" value="adh_short"/>
    <property type="match status" value="1"/>
</dbReference>
<dbReference type="Gene3D" id="3.40.50.720">
    <property type="entry name" value="NAD(P)-binding Rossmann-like Domain"/>
    <property type="match status" value="1"/>
</dbReference>
<evidence type="ECO:0000256" key="4">
    <source>
        <dbReference type="RuleBase" id="RU000363"/>
    </source>
</evidence>
<dbReference type="PROSITE" id="PS00061">
    <property type="entry name" value="ADH_SHORT"/>
    <property type="match status" value="1"/>
</dbReference>
<accession>A0ABR3TMS5</accession>
<organism evidence="5 6">
    <name type="scientific">Diplodia intermedia</name>
    <dbReference type="NCBI Taxonomy" id="856260"/>
    <lineage>
        <taxon>Eukaryota</taxon>
        <taxon>Fungi</taxon>
        <taxon>Dikarya</taxon>
        <taxon>Ascomycota</taxon>
        <taxon>Pezizomycotina</taxon>
        <taxon>Dothideomycetes</taxon>
        <taxon>Dothideomycetes incertae sedis</taxon>
        <taxon>Botryosphaeriales</taxon>
        <taxon>Botryosphaeriaceae</taxon>
        <taxon>Diplodia</taxon>
    </lineage>
</organism>
<comment type="similarity">
    <text evidence="1 4">Belongs to the short-chain dehydrogenases/reductases (SDR) family.</text>
</comment>
<evidence type="ECO:0000313" key="6">
    <source>
        <dbReference type="Proteomes" id="UP001521184"/>
    </source>
</evidence>
<evidence type="ECO:0000256" key="1">
    <source>
        <dbReference type="ARBA" id="ARBA00006484"/>
    </source>
</evidence>
<dbReference type="SUPFAM" id="SSF51735">
    <property type="entry name" value="NAD(P)-binding Rossmann-fold domains"/>
    <property type="match status" value="1"/>
</dbReference>
<dbReference type="Proteomes" id="UP001521184">
    <property type="component" value="Unassembled WGS sequence"/>
</dbReference>
<evidence type="ECO:0000313" key="5">
    <source>
        <dbReference type="EMBL" id="KAL1640868.1"/>
    </source>
</evidence>
<keyword evidence="6" id="KW-1185">Reference proteome</keyword>
<keyword evidence="3" id="KW-0560">Oxidoreductase</keyword>
<protein>
    <recommendedName>
        <fullName evidence="7">15-hydroxyprostaglandin dehydrogenase</fullName>
    </recommendedName>
</protein>
<sequence>MAGQPPTTTHDRVAIVTGATSGIGVDIARSLLTQGYLVALTGRRAALGELVATSLDASHARARFFACDVSSYASQAAMFRAVHAAWGRVDVLIANAGITDKSSVYALTKEKGRGGDDADDVPAEPDLEATDVCYKGVVYGTVLAVHFMRANEARNGVRGRVVVTGSVGAFHPHPVVPEYCGAKAAVVTFVRGVAPVLKAKEGVVVNVVHPGLVSTPIIPEEMIRAVPEGCPTPMETVLKGFRVYLEDETGRTGEQMEASGTNIVYYDRPAYANGIATEGATTVWEPWFVMGHGEKSGLPGTYQ</sequence>
<dbReference type="PRINTS" id="PR00080">
    <property type="entry name" value="SDRFAMILY"/>
</dbReference>
<dbReference type="PRINTS" id="PR00081">
    <property type="entry name" value="GDHRDH"/>
</dbReference>
<dbReference type="EMBL" id="JAKEKT020000045">
    <property type="protein sequence ID" value="KAL1640868.1"/>
    <property type="molecule type" value="Genomic_DNA"/>
</dbReference>
<gene>
    <name evidence="5" type="ORF">SLS58_006483</name>
</gene>